<dbReference type="AlphaFoldDB" id="A0A147BMA4"/>
<reference evidence="1" key="1">
    <citation type="journal article" date="2018" name="PLoS Negl. Trop. Dis.">
        <title>Sialome diversity of ticks revealed by RNAseq of single tick salivary glands.</title>
        <authorList>
            <person name="Perner J."/>
            <person name="Kropackova S."/>
            <person name="Kopacek P."/>
            <person name="Ribeiro J.M."/>
        </authorList>
    </citation>
    <scope>NUCLEOTIDE SEQUENCE</scope>
    <source>
        <strain evidence="1">Siblings of single egg batch collected in Ceske Budejovice</strain>
        <tissue evidence="1">Salivary glands</tissue>
    </source>
</reference>
<protein>
    <submittedName>
        <fullName evidence="1">Putative tick transposon</fullName>
    </submittedName>
</protein>
<sequence>GRCLNDRLLEHDRSLKSTVGGHLPVHCNSCSCTPILKGTTIIGHYRDKTTGEILEAHCINSLGDCCVSHPSVTLLQTETLFLDRTMGHRHCS</sequence>
<proteinExistence type="predicted"/>
<evidence type="ECO:0000313" key="1">
    <source>
        <dbReference type="EMBL" id="JAR91904.1"/>
    </source>
</evidence>
<accession>A0A147BMA4</accession>
<dbReference type="EMBL" id="GEGO01003500">
    <property type="protein sequence ID" value="JAR91904.1"/>
    <property type="molecule type" value="Transcribed_RNA"/>
</dbReference>
<organism evidence="1">
    <name type="scientific">Ixodes ricinus</name>
    <name type="common">Common tick</name>
    <name type="synonym">Acarus ricinus</name>
    <dbReference type="NCBI Taxonomy" id="34613"/>
    <lineage>
        <taxon>Eukaryota</taxon>
        <taxon>Metazoa</taxon>
        <taxon>Ecdysozoa</taxon>
        <taxon>Arthropoda</taxon>
        <taxon>Chelicerata</taxon>
        <taxon>Arachnida</taxon>
        <taxon>Acari</taxon>
        <taxon>Parasitiformes</taxon>
        <taxon>Ixodida</taxon>
        <taxon>Ixodoidea</taxon>
        <taxon>Ixodidae</taxon>
        <taxon>Ixodinae</taxon>
        <taxon>Ixodes</taxon>
    </lineage>
</organism>
<feature type="non-terminal residue" evidence="1">
    <location>
        <position position="1"/>
    </location>
</feature>
<name>A0A147BMA4_IXORI</name>